<feature type="compositionally biased region" description="Polar residues" evidence="1">
    <location>
        <begin position="45"/>
        <end position="54"/>
    </location>
</feature>
<gene>
    <name evidence="3" type="ORF">C7460_13136</name>
</gene>
<dbReference type="EMBL" id="QREG01000031">
    <property type="protein sequence ID" value="RED92322.1"/>
    <property type="molecule type" value="Genomic_DNA"/>
</dbReference>
<comment type="caution">
    <text evidence="3">The sequence shown here is derived from an EMBL/GenBank/DDBJ whole genome shotgun (WGS) entry which is preliminary data.</text>
</comment>
<dbReference type="InterPro" id="IPR018911">
    <property type="entry name" value="Gmad2_Ig-like_dom"/>
</dbReference>
<evidence type="ECO:0000313" key="4">
    <source>
        <dbReference type="Proteomes" id="UP000256779"/>
    </source>
</evidence>
<accession>A0A3D9KY79</accession>
<evidence type="ECO:0000256" key="1">
    <source>
        <dbReference type="SAM" id="MobiDB-lite"/>
    </source>
</evidence>
<evidence type="ECO:0000259" key="2">
    <source>
        <dbReference type="Pfam" id="PF10648"/>
    </source>
</evidence>
<organism evidence="3 4">
    <name type="scientific">Marinoscillum furvescens DSM 4134</name>
    <dbReference type="NCBI Taxonomy" id="1122208"/>
    <lineage>
        <taxon>Bacteria</taxon>
        <taxon>Pseudomonadati</taxon>
        <taxon>Bacteroidota</taxon>
        <taxon>Cytophagia</taxon>
        <taxon>Cytophagales</taxon>
        <taxon>Reichenbachiellaceae</taxon>
        <taxon>Marinoscillum</taxon>
    </lineage>
</organism>
<sequence length="169" mass="18538">MPLLGPRHSQNLFLTCCVLSACIDYHFLALIGLSISCGPKNATNNHTSPTNPDLSSRPAHRFPEGLELSTPLPGDTIEFPLIVTGRAKGYWYFEGDFQLALYQGDQLLAESYVSALDAWMTPSFVAFEGEINPRQTVPSATQLTLLLQGANPSGLKQNERQFEVPLVSE</sequence>
<feature type="region of interest" description="Disordered" evidence="1">
    <location>
        <begin position="45"/>
        <end position="67"/>
    </location>
</feature>
<evidence type="ECO:0000313" key="3">
    <source>
        <dbReference type="EMBL" id="RED92322.1"/>
    </source>
</evidence>
<dbReference type="PROSITE" id="PS51257">
    <property type="entry name" value="PROKAR_LIPOPROTEIN"/>
    <property type="match status" value="1"/>
</dbReference>
<name>A0A3D9KY79_MARFU</name>
<dbReference type="OrthoDB" id="7629918at2"/>
<dbReference type="Proteomes" id="UP000256779">
    <property type="component" value="Unassembled WGS sequence"/>
</dbReference>
<dbReference type="AlphaFoldDB" id="A0A3D9KY79"/>
<dbReference type="Pfam" id="PF10648">
    <property type="entry name" value="Gmad2"/>
    <property type="match status" value="1"/>
</dbReference>
<proteinExistence type="predicted"/>
<feature type="domain" description="Bacterial spore germination immunoglobulin-like" evidence="2">
    <location>
        <begin position="68"/>
        <end position="144"/>
    </location>
</feature>
<protein>
    <submittedName>
        <fullName evidence="3">Immunoglobulin-like protein involved in spore germination</fullName>
    </submittedName>
</protein>
<dbReference type="RefSeq" id="WP_115870278.1">
    <property type="nucleotide sequence ID" value="NZ_QREG01000031.1"/>
</dbReference>
<keyword evidence="4" id="KW-1185">Reference proteome</keyword>
<reference evidence="3 4" key="1">
    <citation type="submission" date="2018-07" db="EMBL/GenBank/DDBJ databases">
        <title>Genomic Encyclopedia of Type Strains, Phase IV (KMG-IV): sequencing the most valuable type-strain genomes for metagenomic binning, comparative biology and taxonomic classification.</title>
        <authorList>
            <person name="Goeker M."/>
        </authorList>
    </citation>
    <scope>NUCLEOTIDE SEQUENCE [LARGE SCALE GENOMIC DNA]</scope>
    <source>
        <strain evidence="3 4">DSM 4134</strain>
    </source>
</reference>